<dbReference type="Proteomes" id="UP000318380">
    <property type="component" value="Unassembled WGS sequence"/>
</dbReference>
<evidence type="ECO:0000313" key="1">
    <source>
        <dbReference type="EMBL" id="TWD72443.1"/>
    </source>
</evidence>
<reference evidence="1 2" key="1">
    <citation type="submission" date="2019-06" db="EMBL/GenBank/DDBJ databases">
        <title>Sequencing the genomes of 1000 actinobacteria strains.</title>
        <authorList>
            <person name="Klenk H.-P."/>
        </authorList>
    </citation>
    <scope>NUCLEOTIDE SEQUENCE [LARGE SCALE GENOMIC DNA]</scope>
    <source>
        <strain evidence="1 2">DSM 24683</strain>
    </source>
</reference>
<dbReference type="AlphaFoldDB" id="A0A561B0Q9"/>
<organism evidence="1 2">
    <name type="scientific">Kribbella amoyensis</name>
    <dbReference type="NCBI Taxonomy" id="996641"/>
    <lineage>
        <taxon>Bacteria</taxon>
        <taxon>Bacillati</taxon>
        <taxon>Actinomycetota</taxon>
        <taxon>Actinomycetes</taxon>
        <taxon>Propionibacteriales</taxon>
        <taxon>Kribbellaceae</taxon>
        <taxon>Kribbella</taxon>
    </lineage>
</organism>
<dbReference type="OrthoDB" id="3829272at2"/>
<proteinExistence type="predicted"/>
<comment type="caution">
    <text evidence="1">The sequence shown here is derived from an EMBL/GenBank/DDBJ whole genome shotgun (WGS) entry which is preliminary data.</text>
</comment>
<dbReference type="RefSeq" id="WP_145814743.1">
    <property type="nucleotide sequence ID" value="NZ_VIVK01000004.1"/>
</dbReference>
<sequence>MEFDEFMAVYRALRELVIRAEGGGVEEARRQLGLLAEGIGDPPGRERAVGQIEMLAGQVESVLSVSAGWSPEMKEAARLMDVADFDSGTVEQRMAMVAVVRRQVWEIADRAGEDSARIRGLTRGLDSVERALEEGPPWLDSSRDGR</sequence>
<protein>
    <submittedName>
        <fullName evidence="1">Uncharacterized protein</fullName>
    </submittedName>
</protein>
<dbReference type="EMBL" id="VIVK01000004">
    <property type="protein sequence ID" value="TWD72443.1"/>
    <property type="molecule type" value="Genomic_DNA"/>
</dbReference>
<keyword evidence="2" id="KW-1185">Reference proteome</keyword>
<evidence type="ECO:0000313" key="2">
    <source>
        <dbReference type="Proteomes" id="UP000318380"/>
    </source>
</evidence>
<gene>
    <name evidence="1" type="ORF">FB561_7435</name>
</gene>
<accession>A0A561B0Q9</accession>
<name>A0A561B0Q9_9ACTN</name>